<dbReference type="Proteomes" id="UP000005699">
    <property type="component" value="Unassembled WGS sequence"/>
</dbReference>
<accession>E8JP40</accession>
<sequence length="58" mass="6581">MLTGQNIDLKIFGRDKIVITGKNGIGKSCLLEKIYNTLQQDKNLSIGYMPLDYDKLFT</sequence>
<protein>
    <submittedName>
        <fullName evidence="1">Uncharacterized protein</fullName>
    </submittedName>
</protein>
<evidence type="ECO:0000313" key="1">
    <source>
        <dbReference type="EMBL" id="EFW89041.1"/>
    </source>
</evidence>
<organism evidence="1 2">
    <name type="scientific">Streptococcus equinus ATCC 9812</name>
    <dbReference type="NCBI Taxonomy" id="525379"/>
    <lineage>
        <taxon>Bacteria</taxon>
        <taxon>Bacillati</taxon>
        <taxon>Bacillota</taxon>
        <taxon>Bacilli</taxon>
        <taxon>Lactobacillales</taxon>
        <taxon>Streptococcaceae</taxon>
        <taxon>Streptococcus</taxon>
    </lineage>
</organism>
<dbReference type="AlphaFoldDB" id="E8JP40"/>
<dbReference type="SUPFAM" id="SSF52540">
    <property type="entry name" value="P-loop containing nucleoside triphosphate hydrolases"/>
    <property type="match status" value="1"/>
</dbReference>
<evidence type="ECO:0000313" key="2">
    <source>
        <dbReference type="Proteomes" id="UP000005699"/>
    </source>
</evidence>
<dbReference type="EMBL" id="AEVB01000023">
    <property type="protein sequence ID" value="EFW89041.1"/>
    <property type="molecule type" value="Genomic_DNA"/>
</dbReference>
<comment type="caution">
    <text evidence="1">The sequence shown here is derived from an EMBL/GenBank/DDBJ whole genome shotgun (WGS) entry which is preliminary data.</text>
</comment>
<dbReference type="HOGENOM" id="CLU_2977299_0_0_9"/>
<dbReference type="InterPro" id="IPR027417">
    <property type="entry name" value="P-loop_NTPase"/>
</dbReference>
<name>E8JP40_STREI</name>
<gene>
    <name evidence="1" type="ORF">HMPREF0819_0763</name>
</gene>
<reference evidence="1 2" key="1">
    <citation type="submission" date="2010-12" db="EMBL/GenBank/DDBJ databases">
        <authorList>
            <person name="Muzny D."/>
            <person name="Qin X."/>
            <person name="Deng J."/>
            <person name="Jiang H."/>
            <person name="Liu Y."/>
            <person name="Qu J."/>
            <person name="Song X.-Z."/>
            <person name="Zhang L."/>
            <person name="Thornton R."/>
            <person name="Coyle M."/>
            <person name="Francisco L."/>
            <person name="Jackson L."/>
            <person name="Javaid M."/>
            <person name="Korchina V."/>
            <person name="Kovar C."/>
            <person name="Mata R."/>
            <person name="Mathew T."/>
            <person name="Ngo R."/>
            <person name="Nguyen L."/>
            <person name="Nguyen N."/>
            <person name="Okwuonu G."/>
            <person name="Ongeri F."/>
            <person name="Pham C."/>
            <person name="Simmons D."/>
            <person name="Wilczek-Boney K."/>
            <person name="Hale W."/>
            <person name="Jakkamsetti A."/>
            <person name="Pham P."/>
            <person name="Ruth R."/>
            <person name="San Lucas F."/>
            <person name="Warren J."/>
            <person name="Zhang J."/>
            <person name="Zhao Z."/>
            <person name="Zhou C."/>
            <person name="Zhu D."/>
            <person name="Lee S."/>
            <person name="Bess C."/>
            <person name="Blankenburg K."/>
            <person name="Forbes L."/>
            <person name="Fu Q."/>
            <person name="Gubbala S."/>
            <person name="Hirani K."/>
            <person name="Jayaseelan J.C."/>
            <person name="Lara F."/>
            <person name="Munidasa M."/>
            <person name="Palculict T."/>
            <person name="Patil S."/>
            <person name="Pu L.-L."/>
            <person name="Saada N."/>
            <person name="Tang L."/>
            <person name="Weissenberger G."/>
            <person name="Zhu Y."/>
            <person name="Hemphill L."/>
            <person name="Shang Y."/>
            <person name="Youmans B."/>
            <person name="Ayvaz T."/>
            <person name="Ross M."/>
            <person name="Santibanez J."/>
            <person name="Aqrawi P."/>
            <person name="Gross S."/>
            <person name="Joshi V."/>
            <person name="Fowler G."/>
            <person name="Nazareth L."/>
            <person name="Reid J."/>
            <person name="Worley K."/>
            <person name="Petrosino J."/>
            <person name="Highlander S."/>
            <person name="Gibbs R."/>
        </authorList>
    </citation>
    <scope>NUCLEOTIDE SEQUENCE [LARGE SCALE GENOMIC DNA]</scope>
    <source>
        <strain evidence="1 2">ATCC 9812</strain>
    </source>
</reference>
<dbReference type="Gene3D" id="3.40.50.300">
    <property type="entry name" value="P-loop containing nucleotide triphosphate hydrolases"/>
    <property type="match status" value="1"/>
</dbReference>
<proteinExistence type="predicted"/>